<dbReference type="SUPFAM" id="SSF57196">
    <property type="entry name" value="EGF/Laminin"/>
    <property type="match status" value="18"/>
</dbReference>
<dbReference type="FunFam" id="2.10.25.10:FF:000033">
    <property type="entry name" value="Laminin subunit alpha 2"/>
    <property type="match status" value="1"/>
</dbReference>
<keyword evidence="9 17" id="KW-1015">Disulfide bond</keyword>
<evidence type="ECO:0000256" key="18">
    <source>
        <dbReference type="SAM" id="Coils"/>
    </source>
</evidence>
<keyword evidence="2" id="KW-0964">Secreted</keyword>
<feature type="disulfide bond" evidence="17">
    <location>
        <begin position="1440"/>
        <end position="1457"/>
    </location>
</feature>
<feature type="domain" description="Laminin G" evidence="21">
    <location>
        <begin position="2733"/>
        <end position="2926"/>
    </location>
</feature>
<dbReference type="InterPro" id="IPR002049">
    <property type="entry name" value="LE_dom"/>
</dbReference>
<feature type="region of interest" description="Disordered" evidence="19">
    <location>
        <begin position="1252"/>
        <end position="1278"/>
    </location>
</feature>
<feature type="domain" description="Laminin EGF-like" evidence="22">
    <location>
        <begin position="495"/>
        <end position="541"/>
    </location>
</feature>
<dbReference type="PROSITE" id="PS50025">
    <property type="entry name" value="LAM_G_DOMAIN"/>
    <property type="match status" value="5"/>
</dbReference>
<dbReference type="PRINTS" id="PR00011">
    <property type="entry name" value="EGFLAMININ"/>
</dbReference>
<feature type="disulfide bond" evidence="17">
    <location>
        <begin position="542"/>
        <end position="554"/>
    </location>
</feature>
<dbReference type="InterPro" id="IPR000034">
    <property type="entry name" value="Laminin_IV"/>
</dbReference>
<evidence type="ECO:0000256" key="9">
    <source>
        <dbReference type="ARBA" id="ARBA00023157"/>
    </source>
</evidence>
<name>A0A9B0TXY6_CHRAS</name>
<dbReference type="Pfam" id="PF00055">
    <property type="entry name" value="Laminin_N"/>
    <property type="match status" value="1"/>
</dbReference>
<comment type="subcellular location">
    <subcellularLocation>
        <location evidence="1">Secreted</location>
        <location evidence="1">Extracellular space</location>
        <location evidence="1">Extracellular matrix</location>
        <location evidence="1">Basement membrane</location>
    </subcellularLocation>
</comment>
<feature type="domain" description="Laminin EGF-like" evidence="22">
    <location>
        <begin position="633"/>
        <end position="677"/>
    </location>
</feature>
<feature type="disulfide bond" evidence="17">
    <location>
        <begin position="2003"/>
        <end position="2017"/>
    </location>
</feature>
<feature type="compositionally biased region" description="Pro residues" evidence="19">
    <location>
        <begin position="1258"/>
        <end position="1271"/>
    </location>
</feature>
<dbReference type="InterPro" id="IPR000742">
    <property type="entry name" value="EGF"/>
</dbReference>
<evidence type="ECO:0000256" key="14">
    <source>
        <dbReference type="ARBA" id="ARBA00077092"/>
    </source>
</evidence>
<dbReference type="GO" id="GO:0005178">
    <property type="term" value="F:integrin binding"/>
    <property type="evidence" value="ECO:0007669"/>
    <property type="project" value="UniProtKB-ARBA"/>
</dbReference>
<reference evidence="26" key="1">
    <citation type="submission" date="2025-08" db="UniProtKB">
        <authorList>
            <consortium name="RefSeq"/>
        </authorList>
    </citation>
    <scope>IDENTIFICATION</scope>
    <source>
        <tissue evidence="26">Spleen</tissue>
    </source>
</reference>
<dbReference type="Gene3D" id="2.60.120.200">
    <property type="match status" value="5"/>
</dbReference>
<feature type="disulfide bond" evidence="17">
    <location>
        <begin position="1936"/>
        <end position="1945"/>
    </location>
</feature>
<feature type="disulfide bond" evidence="17">
    <location>
        <begin position="544"/>
        <end position="561"/>
    </location>
</feature>
<dbReference type="Pfam" id="PF02210">
    <property type="entry name" value="Laminin_G_2"/>
    <property type="match status" value="5"/>
</dbReference>
<keyword evidence="6" id="KW-0084">Basement membrane</keyword>
<feature type="domain" description="Laminin G" evidence="21">
    <location>
        <begin position="3338"/>
        <end position="3525"/>
    </location>
</feature>
<feature type="domain" description="Laminin EGF-like" evidence="22">
    <location>
        <begin position="1528"/>
        <end position="1576"/>
    </location>
</feature>
<keyword evidence="11 17" id="KW-0424">Laminin EGF-like domain</keyword>
<feature type="domain" description="Laminin EGF-like" evidence="22">
    <location>
        <begin position="1577"/>
        <end position="1627"/>
    </location>
</feature>
<feature type="domain" description="Laminin N-terminal" evidence="24">
    <location>
        <begin position="41"/>
        <end position="299"/>
    </location>
</feature>
<evidence type="ECO:0000259" key="23">
    <source>
        <dbReference type="PROSITE" id="PS51115"/>
    </source>
</evidence>
<feature type="disulfide bond" evidence="17">
    <location>
        <begin position="1579"/>
        <end position="1596"/>
    </location>
</feature>
<evidence type="ECO:0000259" key="22">
    <source>
        <dbReference type="PROSITE" id="PS50027"/>
    </source>
</evidence>
<dbReference type="FunFam" id="2.10.25.10:FF:000467">
    <property type="entry name" value="Laminin subunit alpha 5"/>
    <property type="match status" value="1"/>
</dbReference>
<dbReference type="PROSITE" id="PS51115">
    <property type="entry name" value="LAMININ_IVA"/>
    <property type="match status" value="1"/>
</dbReference>
<dbReference type="SMART" id="SM00136">
    <property type="entry name" value="LamNT"/>
    <property type="match status" value="1"/>
</dbReference>
<keyword evidence="5" id="KW-0677">Repeat</keyword>
<dbReference type="FunFam" id="2.60.120.200:FF:000151">
    <property type="entry name" value="Laminin subunit alpha 5"/>
    <property type="match status" value="1"/>
</dbReference>
<evidence type="ECO:0000256" key="19">
    <source>
        <dbReference type="SAM" id="MobiDB-lite"/>
    </source>
</evidence>
<evidence type="ECO:0000313" key="25">
    <source>
        <dbReference type="Proteomes" id="UP000504623"/>
    </source>
</evidence>
<dbReference type="InterPro" id="IPR056863">
    <property type="entry name" value="LMN_ATRN_NET-like_EGF"/>
</dbReference>
<evidence type="ECO:0000256" key="4">
    <source>
        <dbReference type="ARBA" id="ARBA00022729"/>
    </source>
</evidence>
<feature type="domain" description="Laminin EGF-like" evidence="22">
    <location>
        <begin position="359"/>
        <end position="428"/>
    </location>
</feature>
<feature type="disulfide bond" evidence="17">
    <location>
        <begin position="1577"/>
        <end position="1589"/>
    </location>
</feature>
<feature type="disulfide bond" evidence="17">
    <location>
        <begin position="2087"/>
        <end position="2096"/>
    </location>
</feature>
<dbReference type="FunFam" id="2.10.25.10:FF:000430">
    <property type="entry name" value="Laminin subunit alpha 5"/>
    <property type="match status" value="1"/>
</dbReference>
<feature type="disulfide bond" evidence="17">
    <location>
        <begin position="563"/>
        <end position="572"/>
    </location>
</feature>
<dbReference type="FunFam" id="2.10.25.10:FF:000051">
    <property type="entry name" value="Laminin subunit alpha 4"/>
    <property type="match status" value="1"/>
</dbReference>
<evidence type="ECO:0000256" key="12">
    <source>
        <dbReference type="ARBA" id="ARBA00063580"/>
    </source>
</evidence>
<keyword evidence="3" id="KW-0272">Extracellular matrix</keyword>
<dbReference type="FunFam" id="2.10.25.10:FF:000034">
    <property type="entry name" value="Laminin subunit alpha 3"/>
    <property type="match status" value="1"/>
</dbReference>
<dbReference type="InterPro" id="IPR009254">
    <property type="entry name" value="Laminin_aI"/>
</dbReference>
<dbReference type="CTD" id="3911"/>
<feature type="domain" description="Laminin EGF-like" evidence="22">
    <location>
        <begin position="2067"/>
        <end position="2113"/>
    </location>
</feature>
<dbReference type="GO" id="GO:0043259">
    <property type="term" value="C:laminin-10 complex"/>
    <property type="evidence" value="ECO:0007669"/>
    <property type="project" value="UniProtKB-ARBA"/>
</dbReference>
<dbReference type="PROSITE" id="PS51117">
    <property type="entry name" value="LAMININ_NTER"/>
    <property type="match status" value="1"/>
</dbReference>
<evidence type="ECO:0000256" key="8">
    <source>
        <dbReference type="ARBA" id="ARBA00023054"/>
    </source>
</evidence>
<dbReference type="InterPro" id="IPR008211">
    <property type="entry name" value="Laminin_N"/>
</dbReference>
<evidence type="ECO:0000259" key="24">
    <source>
        <dbReference type="PROSITE" id="PS51117"/>
    </source>
</evidence>
<feature type="domain" description="Laminin EGF-like" evidence="22">
    <location>
        <begin position="594"/>
        <end position="632"/>
    </location>
</feature>
<feature type="disulfide bond" evidence="17">
    <location>
        <begin position="1991"/>
        <end position="2000"/>
    </location>
</feature>
<dbReference type="FunFam" id="2.10.25.10:FF:000083">
    <property type="entry name" value="Laminin subunit alpha"/>
    <property type="match status" value="2"/>
</dbReference>
<dbReference type="GO" id="GO:0030334">
    <property type="term" value="P:regulation of cell migration"/>
    <property type="evidence" value="ECO:0007669"/>
    <property type="project" value="InterPro"/>
</dbReference>
<dbReference type="RefSeq" id="XP_006873456.1">
    <property type="nucleotide sequence ID" value="XM_006873394.1"/>
</dbReference>
<feature type="domain" description="Laminin EGF-like" evidence="22">
    <location>
        <begin position="1910"/>
        <end position="1965"/>
    </location>
</feature>
<feature type="disulfide bond" evidence="17">
    <location>
        <begin position="1879"/>
        <end position="1888"/>
    </location>
</feature>
<feature type="domain" description="Laminin G" evidence="21">
    <location>
        <begin position="2940"/>
        <end position="3113"/>
    </location>
</feature>
<feature type="domain" description="Laminin EGF-like" evidence="22">
    <location>
        <begin position="1860"/>
        <end position="1909"/>
    </location>
</feature>
<dbReference type="OrthoDB" id="18487at2759"/>
<dbReference type="Pfam" id="PF06009">
    <property type="entry name" value="Laminin_II"/>
    <property type="match status" value="1"/>
</dbReference>
<dbReference type="PROSITE" id="PS01248">
    <property type="entry name" value="EGF_LAM_1"/>
    <property type="match status" value="9"/>
</dbReference>
<dbReference type="InterPro" id="IPR013320">
    <property type="entry name" value="ConA-like_dom_sf"/>
</dbReference>
<dbReference type="GO" id="GO:0007155">
    <property type="term" value="P:cell adhesion"/>
    <property type="evidence" value="ECO:0007669"/>
    <property type="project" value="UniProtKB-KW"/>
</dbReference>
<gene>
    <name evidence="26" type="primary">LAMA5</name>
</gene>
<dbReference type="CDD" id="cd00110">
    <property type="entry name" value="LamG"/>
    <property type="match status" value="5"/>
</dbReference>
<dbReference type="SMART" id="SM00281">
    <property type="entry name" value="LamB"/>
    <property type="match status" value="1"/>
</dbReference>
<evidence type="ECO:0000256" key="16">
    <source>
        <dbReference type="ARBA" id="ARBA00081617"/>
    </source>
</evidence>
<dbReference type="FunFam" id="2.60.120.260:FF:000022">
    <property type="entry name" value="Laminin subunit alpha 5"/>
    <property type="match status" value="1"/>
</dbReference>
<dbReference type="Pfam" id="PF06008">
    <property type="entry name" value="Laminin_I"/>
    <property type="match status" value="1"/>
</dbReference>
<feature type="domain" description="Laminin G" evidence="21">
    <location>
        <begin position="3532"/>
        <end position="3703"/>
    </location>
</feature>
<evidence type="ECO:0000256" key="7">
    <source>
        <dbReference type="ARBA" id="ARBA00022889"/>
    </source>
</evidence>
<sequence>MARQRAPLCVGGAPSGRSRGPASLLLVGLTLLGSAWATEPGGFSLHPPYFNLAESSRISASATCGEEDPARGAPRPTEDLYCKLVGGPVAGGDPNQTIQGQYCDICSAANSNKAHPVSNAVDGTERWWQSPPLSRGLGYNEVNITLDLGQVFHVAYVLIKFANSPRPDLWVLERSTDFGQTYQPWQYFASSKRDCLERFGPRTLERITQDNDVICTTEYSRIVPLENGEIVVSLVNGRPGAMNFSYSPLLRNFTKATNIRLRFLRTNTLLGHLMGKALRDPTVTRRYYYSIKDISIGGRCVCHGHADACDAKDPMDPYRLQCACQHNTCGSSCDHCCPGFHQQPWRPATTDSANACQSCNCHGHTYNCYYDPEVDRRNASQNQDLIYQGGGVCIDCQHHTTGINCERCLPGFFRSPDHPLDSPHACSRCNCESDFTDGTCEDLTGRCYCRPNFTGEHCDACAEGFTNFPHCYPVSSYPHNDTGAQVLPAGQIINCDCSAAGTQDNACRKDPQVGRCVCKPNFQGAHCELCAPGFYGPGCQPCQCSSPGVANSDCDQDSGQCVCRVGFEGTACDRCVPGYFHFPLCQLCGCSPAGTLPGGCDEIGHCHCRPEFDGPHCDQCRAGYHGYPDCQACACDPQGALDQLCGARGVCHCRPGYSGPFCQTCSPGFHGFPDCVPCHCSADGSLHAACDPRSGQCSCRPRVTGLRCDMCVPGAYDFPHCEAGSCHPAGLAPAHPTLPEAQELCVCRAHVEGPSCDRCKSGFWGLNPSNPEGCTRCNCDPRGTLGGVTECHQGSGHCFCRPHVCGQTCTACRDGFFGLDQASYFGCLSCRCDVGGALGQGCEPRTGACLCRPNTQGSTCNKPAPDHYLPDLHHLRLELEEATTPQGHAVRFGFNPLEFENFSWRGYAQMLPIQPKIVARLNVTSPDLFWLIFRYVNRGPTNVVGHVSVREEGKFETCANCTMQGQQVSFPPSTEPTFITVPQRGFGEPFVMNPGTWALLVEAEGVLLDYVVLLPSAYYEAALLQLRVTEPCTYRPITQHSSDNCLLYAHLPLDGFPSAAGPEALCRHDNSLPRPCPMEQLSPSHPPLAACLGSDVDVQLQVAVPRPGFYVLLVEYANEDTRQEVGVTVHSPQRAPQQGKLTFYPCLYSTLCRGTATDTQQHLAVFHVDTEASVRLTAEQARFFLHGITLVPAEEPTMEFVEPQVHCISRHGTFGPSSAACLPSRFPKPPQPILLRDCLVLPLLPSLPLTHSQELTPAAPPAGPQPRPPTAVDPDAEPTLLRHPQGTVVFTTQVPTLGRYTFLLHGYQPAHPTFPVEVLINGGRIWHGQANASFCPHGYGCRILVVCEGQTVLDVTDSELTVTVRVPKDRWFWLDYVMVVPEDTYTSSYLKEESLDKSYDFISHCAAQGYHISPSSSPFCRDAAISLSLYYNNGALLCGCHEVGATSPTCEPFGGQCPCRAHVIGRDCSRCATGYWGFPHCRPCDCGTRLCDEVTGLCICPPRTLPPDCVVCQPRTFGCHPLVGCEECNCSGPGVQELTEPSCHVDSGQCRCRPNVAGRRCDTCAPGFYGYPSCRPCDCHEAGTVPGMCDTLSGQCFCKENVDGPKCDQCRLGTFSLDAANPKGCTRCFCFGATERCESSPHARKEFVDMNGWTLLSGDRQVVPHEHRVEAELLYADLRRAPETQSELYWQAPSSYLGDRVSSYGGKLRYELHSETQRGDIFIPTESRPDVVLQGNQMSITFLEPAYPPPGRRHLGQLQLVEGNFRHTETHNTVSREELMMVLAGLEQLQIRALFSQISSAVSLRRVVLEVADVGGWGPPASSVEVCLCPANYRGNSCQECAPGYYRDTKGLFLGRCVPCQCHGHSDRCLPGSGICVGCQHNTEGDHCERCRPGFVSSDPEGPAAPCTSCPCPLAVPSNNFAVGCVLRGGHTQCLCKPGYAGASCERCAPGFFGNPLVLGSSCQPCDCSGNGDPNMLFSDCHPLTGACHGCLHHTTGPHCETCAPGFYGNALLPDNCSRCDCSPCGTETCDPHSGHCLCKPGVAGRRCDRCQQGHFGFEGCGGCRPCACGPAAESSECHPHSGQCRCRPGTGGLQCRECAPSHWGIPEQGCKRCRCQGGYCDMHTGRCSCPPGLSGERCDTCSHQHQVPVPGGPGGPSVHCEVCDHCVVLLLDDMERASALLPAIREQLRGINASSAAWARLHRLNMSIADLQDQLRSPVGPRQETSVQLETLEQQSGSLMQDTQRLGGQAEGAQQQARQLLDSTEAMKDRAQALLTTIQAVAGTLREIMVQTDHLSPANASAPSGEQLRRTLAEVHRLLGEMRARDLGPPRAVAVAELDKAQRLLTQVKEQLTSRWEANQALATLARNQLSQHEAGLMDLREALNRAVGLTLEAEGLNSRNLQRLEEVLHRKQELSRDNTTLQSILQAAIDTLARVSGTLRGIDEAKEEYERLAASLDGAQMPLLEKIRAFSPASSKVDLVEAAEAHAQQLDQLAQNLSSIILSVNQDRVIQRAIEASNAYGSILQAVQAAEGAAGSALLEASHAWATVVQQGLAARARELLTNSSALEEASRHGQQRLGPVWNALQVAGTRLRDIHARKDQLAAQIQDVQAMLAMDTDSTSEKIAHSKAVATEAQDTAARVQSRLQDMQSNLERWQGQFGGLRSEDLDEAVRSAGHSVSTLEKTLPQLLAKLNLLEGRDSHNASLALSTSIARVRQLIAQARGAANKVKVSMKFNGRSGVQLRTPRDLSDLAAYTALKFYLQSPEPAPEQAAGDYFVLYMGSRQATGDFMGVALRDQKVHWVYRLGEAGPTTLSIDEDIGEQFAAVSIDRTLQFGHMSITMEKQMIHETKGDTVAPGDEGLLNFKSDDFVFYVGGYPSNFTPPLPLRFPGYRGCIEMSTLNEEVISLYNFQKTFRLNTAVDKPCARSKSTGDPWLTDGSYLDGSGFAFITFERQLSHTKRFDQELRLVSYYGVVFFLQHEDQFLCLAVQEGRLVLLYDFGTGLKEATPMLPSSPILTAASKAVQVFLLGGARKRVLVRVERVTVFSVEQENSLELANSYYLGGVPPDLLPMSLWRLFPSGGSIRGCIKGIKALGKYVDLKRLNTTGISAGCTANLLIERVMTFHGHGFLPLELPDVAPLTGNVYSGFGFRSTQDRGLLFYRASPDGPCQVSLQQGHVTLRLLRTEVKTRGRFADGAPHYVTFYSNATGVWLYVDDQLQQTKPHRGPPPGLQLQPEGSPKLLLGGLPESGTFQNFSGCISNVFVQRLLGPQWVLDLQQSLGGTNISAGCVPLPQAQSLRAGPAGLQASVQKASRRSRHSAKDPTCSLSQPLRSHIGAYQLGGTLSSYLQFSVPQSTWHQRNWGRSFASIWVQPHTPDGLLLLAAPLTPGCHSLVLLLDHGHLVAKTEGPGPQLRVQSHQQLQIGQWHKVSVRWETRHIQLVIDGTLARSPERPRRYQGVQYCQPSSLFVGGLPPGNNSQLMVRSLPPGIHLPNHRPGFSGCLKRLRWDGQTLGAPTRTTGVIPCFSGSLEAGLFFADSGGVITLDLPGAPGPGLQLELEIRPQAAVGLVFHLGQGQVPPSLQLQLLEKQILLRADDGAGEFSLVVTQPRALCDGQWHRLAVTKAGAAIRLEVDSRNNHTLGPAPATASALTPLHLGGLPESTYSTPQLPAYHGCMRNLLVNGDPVTVTHFADVQGAVGTGGCPVT</sequence>
<feature type="disulfide bond" evidence="17">
    <location>
        <begin position="1552"/>
        <end position="1561"/>
    </location>
</feature>
<dbReference type="PANTHER" id="PTHR10574">
    <property type="entry name" value="NETRIN/LAMININ-RELATED"/>
    <property type="match status" value="1"/>
</dbReference>
<comment type="caution">
    <text evidence="17">Lacks conserved residue(s) required for the propagation of feature annotation.</text>
</comment>
<protein>
    <recommendedName>
        <fullName evidence="13">Laminin subunit alpha-5</fullName>
    </recommendedName>
    <alternativeName>
        <fullName evidence="14">Laminin-10 subunit alpha</fullName>
    </alternativeName>
    <alternativeName>
        <fullName evidence="16">Laminin-11 subunit alpha</fullName>
    </alternativeName>
    <alternativeName>
        <fullName evidence="15">Laminin-15 subunit alpha</fullName>
    </alternativeName>
</protein>
<feature type="disulfide bond" evidence="17">
    <location>
        <begin position="2039"/>
        <end position="2048"/>
    </location>
</feature>
<evidence type="ECO:0000256" key="20">
    <source>
        <dbReference type="SAM" id="SignalP"/>
    </source>
</evidence>
<evidence type="ECO:0000259" key="21">
    <source>
        <dbReference type="PROSITE" id="PS50025"/>
    </source>
</evidence>
<feature type="disulfide bond" evidence="17">
    <location>
        <begin position="495"/>
        <end position="507"/>
    </location>
</feature>
<dbReference type="Gene3D" id="2.60.120.260">
    <property type="entry name" value="Galactose-binding domain-like"/>
    <property type="match status" value="1"/>
</dbReference>
<feature type="domain" description="Laminin IV type A" evidence="23">
    <location>
        <begin position="1648"/>
        <end position="1826"/>
    </location>
</feature>
<dbReference type="SMART" id="SM00181">
    <property type="entry name" value="EGF"/>
    <property type="match status" value="14"/>
</dbReference>
<feature type="disulfide bond" evidence="17">
    <location>
        <begin position="518"/>
        <end position="527"/>
    </location>
</feature>
<feature type="domain" description="Laminin EGF-like" evidence="22">
    <location>
        <begin position="678"/>
        <end position="728"/>
    </location>
</feature>
<organism evidence="25 26">
    <name type="scientific">Chrysochloris asiatica</name>
    <name type="common">Cape golden mole</name>
    <dbReference type="NCBI Taxonomy" id="185453"/>
    <lineage>
        <taxon>Eukaryota</taxon>
        <taxon>Metazoa</taxon>
        <taxon>Chordata</taxon>
        <taxon>Craniata</taxon>
        <taxon>Vertebrata</taxon>
        <taxon>Euteleostomi</taxon>
        <taxon>Mammalia</taxon>
        <taxon>Eutheria</taxon>
        <taxon>Afrotheria</taxon>
        <taxon>Chrysochloridae</taxon>
        <taxon>Chrysochlorinae</taxon>
        <taxon>Chrysochloris</taxon>
    </lineage>
</organism>
<dbReference type="FunFam" id="2.10.25.10:FF:000084">
    <property type="entry name" value="Laminin subunit alpha 3"/>
    <property type="match status" value="1"/>
</dbReference>
<comment type="subunit">
    <text evidence="12">Laminin is a complex glycoprotein, consisting of three different polypeptide chains (alpha, beta, gamma), which are bound to each other by disulfide bonds into a cross-shaped molecule comprising one long and three short arms with globules at each end. Alpha-5 is a subunit of laminin-10 (laminin-511), laminin-11 (laminin-521) and laminin-15 (laminin-523).</text>
</comment>
<dbReference type="SUPFAM" id="SSF49899">
    <property type="entry name" value="Concanavalin A-like lectins/glucanases"/>
    <property type="match status" value="5"/>
</dbReference>
<dbReference type="GO" id="GO:0016477">
    <property type="term" value="P:cell migration"/>
    <property type="evidence" value="ECO:0007669"/>
    <property type="project" value="UniProtKB-ARBA"/>
</dbReference>
<feature type="domain" description="Laminin EGF-like" evidence="22">
    <location>
        <begin position="1966"/>
        <end position="2019"/>
    </location>
</feature>
<dbReference type="FunFam" id="2.10.25.10:FF:000405">
    <property type="entry name" value="Laminin subunit alpha 5"/>
    <property type="match status" value="1"/>
</dbReference>
<feature type="disulfide bond" evidence="17">
    <location>
        <begin position="608"/>
        <end position="617"/>
    </location>
</feature>
<evidence type="ECO:0000256" key="1">
    <source>
        <dbReference type="ARBA" id="ARBA00004302"/>
    </source>
</evidence>
<dbReference type="Proteomes" id="UP000504623">
    <property type="component" value="Unplaced"/>
</dbReference>
<dbReference type="FunFam" id="2.60.120.200:FF:000202">
    <property type="entry name" value="Laminin subunit alpha 5"/>
    <property type="match status" value="1"/>
</dbReference>
<keyword evidence="25" id="KW-1185">Reference proteome</keyword>
<feature type="disulfide bond" evidence="17">
    <location>
        <begin position="449"/>
        <end position="458"/>
    </location>
</feature>
<feature type="domain" description="Laminin EGF-like" evidence="22">
    <location>
        <begin position="1438"/>
        <end position="1483"/>
    </location>
</feature>
<evidence type="ECO:0000256" key="6">
    <source>
        <dbReference type="ARBA" id="ARBA00022869"/>
    </source>
</evidence>
<dbReference type="FunFam" id="2.10.25.10:FF:000090">
    <property type="entry name" value="laminin subunit alpha"/>
    <property type="match status" value="1"/>
</dbReference>
<dbReference type="GO" id="GO:0045995">
    <property type="term" value="P:regulation of embryonic development"/>
    <property type="evidence" value="ECO:0007669"/>
    <property type="project" value="InterPro"/>
</dbReference>
<dbReference type="CDD" id="cd00055">
    <property type="entry name" value="EGF_Lam"/>
    <property type="match status" value="19"/>
</dbReference>
<dbReference type="PANTHER" id="PTHR10574:SF406">
    <property type="entry name" value="LAMININ SUBUNIT ALPHA 5"/>
    <property type="match status" value="1"/>
</dbReference>
<dbReference type="FunFam" id="2.10.25.10:FF:000069">
    <property type="entry name" value="Laminin subunit alpha 1"/>
    <property type="match status" value="1"/>
</dbReference>
<dbReference type="Pfam" id="PF24973">
    <property type="entry name" value="EGF_LMN_ATRN"/>
    <property type="match status" value="1"/>
</dbReference>
<feature type="domain" description="Laminin EGF-like" evidence="22">
    <location>
        <begin position="542"/>
        <end position="592"/>
    </location>
</feature>
<evidence type="ECO:0000256" key="5">
    <source>
        <dbReference type="ARBA" id="ARBA00022737"/>
    </source>
</evidence>
<proteinExistence type="predicted"/>
<feature type="disulfide bond" evidence="17">
    <location>
        <begin position="1598"/>
        <end position="1607"/>
    </location>
</feature>
<feature type="disulfide bond" evidence="17">
    <location>
        <begin position="396"/>
        <end position="405"/>
    </location>
</feature>
<keyword evidence="7" id="KW-0130">Cell adhesion</keyword>
<accession>A0A9B0TXY6</accession>
<feature type="domain" description="Laminin EGF-like" evidence="22">
    <location>
        <begin position="777"/>
        <end position="829"/>
    </location>
</feature>
<evidence type="ECO:0000256" key="3">
    <source>
        <dbReference type="ARBA" id="ARBA00022530"/>
    </source>
</evidence>
<feature type="disulfide bond" evidence="17">
    <location>
        <begin position="633"/>
        <end position="645"/>
    </location>
</feature>
<evidence type="ECO:0000256" key="11">
    <source>
        <dbReference type="ARBA" id="ARBA00023292"/>
    </source>
</evidence>
<dbReference type="GO" id="GO:0005576">
    <property type="term" value="C:extracellular region"/>
    <property type="evidence" value="ECO:0007669"/>
    <property type="project" value="UniProtKB-ARBA"/>
</dbReference>
<dbReference type="GO" id="GO:0030155">
    <property type="term" value="P:regulation of cell adhesion"/>
    <property type="evidence" value="ECO:0007669"/>
    <property type="project" value="InterPro"/>
</dbReference>
<dbReference type="InterPro" id="IPR001791">
    <property type="entry name" value="Laminin_G"/>
</dbReference>
<dbReference type="PROSITE" id="PS50027">
    <property type="entry name" value="EGF_LAM_2"/>
    <property type="match status" value="16"/>
</dbReference>
<keyword evidence="10" id="KW-0325">Glycoprotein</keyword>
<dbReference type="GO" id="GO:0009888">
    <property type="term" value="P:tissue development"/>
    <property type="evidence" value="ECO:0007669"/>
    <property type="project" value="TreeGrafter"/>
</dbReference>
<feature type="domain" description="Laminin EGF-like" evidence="22">
    <location>
        <begin position="2020"/>
        <end position="2066"/>
    </location>
</feature>
<dbReference type="SMART" id="SM00180">
    <property type="entry name" value="EGF_Lam"/>
    <property type="match status" value="22"/>
</dbReference>
<evidence type="ECO:0000256" key="17">
    <source>
        <dbReference type="PROSITE-ProRule" id="PRU00460"/>
    </source>
</evidence>
<feature type="disulfide bond" evidence="17">
    <location>
        <begin position="800"/>
        <end position="809"/>
    </location>
</feature>
<keyword evidence="4 20" id="KW-0732">Signal</keyword>
<dbReference type="Pfam" id="PF00052">
    <property type="entry name" value="Laminin_B"/>
    <property type="match status" value="1"/>
</dbReference>
<feature type="chain" id="PRO_5038788715" description="Laminin subunit alpha-5" evidence="20">
    <location>
        <begin position="38"/>
        <end position="3706"/>
    </location>
</feature>
<feature type="coiled-coil region" evidence="18">
    <location>
        <begin position="2633"/>
        <end position="2660"/>
    </location>
</feature>
<feature type="disulfide bond" evidence="17">
    <location>
        <begin position="678"/>
        <end position="690"/>
    </location>
</feature>
<dbReference type="SMART" id="SM00282">
    <property type="entry name" value="LamG"/>
    <property type="match status" value="5"/>
</dbReference>
<evidence type="ECO:0000313" key="26">
    <source>
        <dbReference type="RefSeq" id="XP_006873456.1"/>
    </source>
</evidence>
<feature type="disulfide bond" evidence="17">
    <location>
        <begin position="699"/>
        <end position="708"/>
    </location>
</feature>
<evidence type="ECO:0000256" key="2">
    <source>
        <dbReference type="ARBA" id="ARBA00022525"/>
    </source>
</evidence>
<dbReference type="Gene3D" id="2.10.25.10">
    <property type="entry name" value="Laminin"/>
    <property type="match status" value="19"/>
</dbReference>
<dbReference type="InterPro" id="IPR010307">
    <property type="entry name" value="Laminin_dom_II"/>
</dbReference>
<feature type="domain" description="Laminin EGF-like" evidence="22">
    <location>
        <begin position="429"/>
        <end position="473"/>
    </location>
</feature>
<dbReference type="FunFam" id="2.60.120.200:FF:000209">
    <property type="entry name" value="Laminin subunit alpha 5"/>
    <property type="match status" value="1"/>
</dbReference>
<feature type="disulfide bond" evidence="17">
    <location>
        <begin position="680"/>
        <end position="697"/>
    </location>
</feature>
<feature type="signal peptide" evidence="20">
    <location>
        <begin position="1"/>
        <end position="37"/>
    </location>
</feature>
<evidence type="ECO:0000256" key="13">
    <source>
        <dbReference type="ARBA" id="ARBA00072596"/>
    </source>
</evidence>
<dbReference type="FunFam" id="2.10.25.10:FF:000209">
    <property type="entry name" value="Laminin subunit alpha 5"/>
    <property type="match status" value="1"/>
</dbReference>
<dbReference type="PROSITE" id="PS00022">
    <property type="entry name" value="EGF_1"/>
    <property type="match status" value="1"/>
</dbReference>
<feature type="disulfide bond" evidence="17">
    <location>
        <begin position="1438"/>
        <end position="1450"/>
    </location>
</feature>
<evidence type="ECO:0000256" key="10">
    <source>
        <dbReference type="ARBA" id="ARBA00023180"/>
    </source>
</evidence>
<dbReference type="FunFam" id="2.10.25.10:FF:000437">
    <property type="entry name" value="Laminin subunit alpha 5"/>
    <property type="match status" value="1"/>
</dbReference>
<dbReference type="InterPro" id="IPR050440">
    <property type="entry name" value="Laminin/Netrin_ECM"/>
</dbReference>
<dbReference type="Pfam" id="PF00053">
    <property type="entry name" value="EGF_laminin"/>
    <property type="match status" value="19"/>
</dbReference>
<dbReference type="GO" id="GO:0009887">
    <property type="term" value="P:animal organ morphogenesis"/>
    <property type="evidence" value="ECO:0007669"/>
    <property type="project" value="UniProtKB-ARBA"/>
</dbReference>
<keyword evidence="8 18" id="KW-0175">Coiled coil</keyword>
<feature type="disulfide bond" evidence="17">
    <location>
        <begin position="653"/>
        <end position="662"/>
    </location>
</feature>
<evidence type="ECO:0000256" key="15">
    <source>
        <dbReference type="ARBA" id="ARBA00078366"/>
    </source>
</evidence>
<dbReference type="GO" id="GO:0048731">
    <property type="term" value="P:system development"/>
    <property type="evidence" value="ECO:0007669"/>
    <property type="project" value="UniProtKB-ARBA"/>
</dbReference>
<feature type="domain" description="Laminin G" evidence="21">
    <location>
        <begin position="3122"/>
        <end position="3290"/>
    </location>
</feature>
<dbReference type="GeneID" id="102812476"/>
<feature type="disulfide bond" evidence="17">
    <location>
        <begin position="1459"/>
        <end position="1468"/>
    </location>
</feature>